<comment type="similarity">
    <text evidence="2 7">Belongs to the FPP/GGPP synthase family.</text>
</comment>
<keyword evidence="4" id="KW-0479">Metal-binding</keyword>
<comment type="cofactor">
    <cofactor evidence="1">
        <name>Mg(2+)</name>
        <dbReference type="ChEBI" id="CHEBI:18420"/>
    </cofactor>
</comment>
<keyword evidence="9" id="KW-1185">Reference proteome</keyword>
<dbReference type="InterPro" id="IPR008949">
    <property type="entry name" value="Isoprenoid_synthase_dom_sf"/>
</dbReference>
<gene>
    <name evidence="8" type="ORF">MHBO_003937</name>
</gene>
<dbReference type="PROSITE" id="PS00723">
    <property type="entry name" value="POLYPRENYL_SYNTHASE_1"/>
    <property type="match status" value="1"/>
</dbReference>
<dbReference type="SUPFAM" id="SSF48576">
    <property type="entry name" value="Terpenoid synthases"/>
    <property type="match status" value="1"/>
</dbReference>
<dbReference type="CDD" id="cd00685">
    <property type="entry name" value="Trans_IPPS_HT"/>
    <property type="match status" value="1"/>
</dbReference>
<dbReference type="PANTHER" id="PTHR12001:SF69">
    <property type="entry name" value="ALL TRANS-POLYPRENYL-DIPHOSPHATE SYNTHASE PDSS1"/>
    <property type="match status" value="1"/>
</dbReference>
<evidence type="ECO:0000256" key="6">
    <source>
        <dbReference type="ARBA" id="ARBA00023229"/>
    </source>
</evidence>
<evidence type="ECO:0000256" key="4">
    <source>
        <dbReference type="ARBA" id="ARBA00022723"/>
    </source>
</evidence>
<dbReference type="InterPro" id="IPR033749">
    <property type="entry name" value="Polyprenyl_synt_CS"/>
</dbReference>
<dbReference type="Proteomes" id="UP001439008">
    <property type="component" value="Unassembled WGS sequence"/>
</dbReference>
<sequence length="285" mass="31390">MMLAENFGLSTLKSLSKKAISPENYIKAINRAKARNLASKMDALDINSNPFHLIKASLNEFTHNFTKIVSGQNPSLSAIMRHIVERSGKKLRPSITLLLSKALQNCSPTRSEKVARTADLADTNGLDYRGVFERQKRLSEIVELVHTGSILHDDVIDEADSRRGGESVRKRYGNKVAILGGDYFLAKASISLAILGDNEVIKLISSSIEDLVNGELIRIEIGDGFDLETVLNTYCHKNFLKTASLIANSCKSVAVLKGCDDETVENAFRYGKNLGLSFQIMDDVL</sequence>
<evidence type="ECO:0000256" key="2">
    <source>
        <dbReference type="ARBA" id="ARBA00006706"/>
    </source>
</evidence>
<protein>
    <recommendedName>
        <fullName evidence="10">Prenyl transferase</fullName>
    </recommendedName>
</protein>
<evidence type="ECO:0000256" key="3">
    <source>
        <dbReference type="ARBA" id="ARBA00022679"/>
    </source>
</evidence>
<name>A0ABV2ARY2_9EUKA</name>
<accession>A0ABV2ARY2</accession>
<organism evidence="8 9">
    <name type="scientific">Bonamia ostreae</name>
    <dbReference type="NCBI Taxonomy" id="126728"/>
    <lineage>
        <taxon>Eukaryota</taxon>
        <taxon>Sar</taxon>
        <taxon>Rhizaria</taxon>
        <taxon>Endomyxa</taxon>
        <taxon>Ascetosporea</taxon>
        <taxon>Haplosporida</taxon>
        <taxon>Bonamia</taxon>
    </lineage>
</organism>
<keyword evidence="3 7" id="KW-0808">Transferase</keyword>
<evidence type="ECO:0000313" key="8">
    <source>
        <dbReference type="EMBL" id="MES1922426.1"/>
    </source>
</evidence>
<keyword evidence="6" id="KW-0414">Isoprene biosynthesis</keyword>
<comment type="caution">
    <text evidence="8">The sequence shown here is derived from an EMBL/GenBank/DDBJ whole genome shotgun (WGS) entry which is preliminary data.</text>
</comment>
<dbReference type="Pfam" id="PF00348">
    <property type="entry name" value="polyprenyl_synt"/>
    <property type="match status" value="1"/>
</dbReference>
<proteinExistence type="inferred from homology"/>
<dbReference type="EMBL" id="JBDODL010002775">
    <property type="protein sequence ID" value="MES1922426.1"/>
    <property type="molecule type" value="Genomic_DNA"/>
</dbReference>
<evidence type="ECO:0000256" key="5">
    <source>
        <dbReference type="ARBA" id="ARBA00022842"/>
    </source>
</evidence>
<evidence type="ECO:0000313" key="9">
    <source>
        <dbReference type="Proteomes" id="UP001439008"/>
    </source>
</evidence>
<keyword evidence="5" id="KW-0460">Magnesium</keyword>
<reference evidence="8 9" key="1">
    <citation type="journal article" date="2024" name="BMC Biol.">
        <title>Comparative genomics of Ascetosporea gives new insight into the evolutionary basis for animal parasitism in Rhizaria.</title>
        <authorList>
            <person name="Hiltunen Thoren M."/>
            <person name="Onut-Brannstrom I."/>
            <person name="Alfjorden A."/>
            <person name="Peckova H."/>
            <person name="Swords F."/>
            <person name="Hooper C."/>
            <person name="Holzer A.S."/>
            <person name="Bass D."/>
            <person name="Burki F."/>
        </authorList>
    </citation>
    <scope>NUCLEOTIDE SEQUENCE [LARGE SCALE GENOMIC DNA]</scope>
    <source>
        <strain evidence="8">20-A016</strain>
    </source>
</reference>
<evidence type="ECO:0000256" key="7">
    <source>
        <dbReference type="RuleBase" id="RU004466"/>
    </source>
</evidence>
<dbReference type="InterPro" id="IPR000092">
    <property type="entry name" value="Polyprenyl_synt"/>
</dbReference>
<dbReference type="Gene3D" id="1.10.600.10">
    <property type="entry name" value="Farnesyl Diphosphate Synthase"/>
    <property type="match status" value="1"/>
</dbReference>
<feature type="non-terminal residue" evidence="8">
    <location>
        <position position="285"/>
    </location>
</feature>
<dbReference type="PANTHER" id="PTHR12001">
    <property type="entry name" value="GERANYLGERANYL PYROPHOSPHATE SYNTHASE"/>
    <property type="match status" value="1"/>
</dbReference>
<evidence type="ECO:0000256" key="1">
    <source>
        <dbReference type="ARBA" id="ARBA00001946"/>
    </source>
</evidence>
<evidence type="ECO:0008006" key="10">
    <source>
        <dbReference type="Google" id="ProtNLM"/>
    </source>
</evidence>